<organism evidence="2 3">
    <name type="scientific">Dactylonectria macrodidyma</name>
    <dbReference type="NCBI Taxonomy" id="307937"/>
    <lineage>
        <taxon>Eukaryota</taxon>
        <taxon>Fungi</taxon>
        <taxon>Dikarya</taxon>
        <taxon>Ascomycota</taxon>
        <taxon>Pezizomycotina</taxon>
        <taxon>Sordariomycetes</taxon>
        <taxon>Hypocreomycetidae</taxon>
        <taxon>Hypocreales</taxon>
        <taxon>Nectriaceae</taxon>
        <taxon>Dactylonectria</taxon>
    </lineage>
</organism>
<keyword evidence="3" id="KW-1185">Reference proteome</keyword>
<sequence length="62" mass="6984">MLPSSLKSIYQQYKVDTDSVANWLATTAKDNGYADNTSSSNQAWTSYESIESNAKAWRSNRM</sequence>
<reference evidence="2" key="1">
    <citation type="journal article" date="2021" name="Nat. Commun.">
        <title>Genetic determinants of endophytism in the Arabidopsis root mycobiome.</title>
        <authorList>
            <person name="Mesny F."/>
            <person name="Miyauchi S."/>
            <person name="Thiergart T."/>
            <person name="Pickel B."/>
            <person name="Atanasova L."/>
            <person name="Karlsson M."/>
            <person name="Huettel B."/>
            <person name="Barry K.W."/>
            <person name="Haridas S."/>
            <person name="Chen C."/>
            <person name="Bauer D."/>
            <person name="Andreopoulos W."/>
            <person name="Pangilinan J."/>
            <person name="LaButti K."/>
            <person name="Riley R."/>
            <person name="Lipzen A."/>
            <person name="Clum A."/>
            <person name="Drula E."/>
            <person name="Henrissat B."/>
            <person name="Kohler A."/>
            <person name="Grigoriev I.V."/>
            <person name="Martin F.M."/>
            <person name="Hacquard S."/>
        </authorList>
    </citation>
    <scope>NUCLEOTIDE SEQUENCE</scope>
    <source>
        <strain evidence="2">MPI-CAGE-AT-0147</strain>
    </source>
</reference>
<gene>
    <name evidence="2" type="ORF">EDB81DRAFT_830276</name>
</gene>
<comment type="caution">
    <text evidence="2">The sequence shown here is derived from an EMBL/GenBank/DDBJ whole genome shotgun (WGS) entry which is preliminary data.</text>
</comment>
<dbReference type="EMBL" id="JAGMUV010000041">
    <property type="protein sequence ID" value="KAH7111412.1"/>
    <property type="molecule type" value="Genomic_DNA"/>
</dbReference>
<dbReference type="InterPro" id="IPR046539">
    <property type="entry name" value="DUF6604"/>
</dbReference>
<dbReference type="OrthoDB" id="5238236at2759"/>
<name>A0A9P9D2Q3_9HYPO</name>
<evidence type="ECO:0000313" key="2">
    <source>
        <dbReference type="EMBL" id="KAH7111412.1"/>
    </source>
</evidence>
<dbReference type="AlphaFoldDB" id="A0A9P9D2Q3"/>
<proteinExistence type="predicted"/>
<protein>
    <recommendedName>
        <fullName evidence="1">DUF6604 domain-containing protein</fullName>
    </recommendedName>
</protein>
<evidence type="ECO:0000313" key="3">
    <source>
        <dbReference type="Proteomes" id="UP000738349"/>
    </source>
</evidence>
<dbReference type="Pfam" id="PF20253">
    <property type="entry name" value="DUF6604"/>
    <property type="match status" value="1"/>
</dbReference>
<feature type="domain" description="DUF6604" evidence="1">
    <location>
        <begin position="11"/>
        <end position="43"/>
    </location>
</feature>
<evidence type="ECO:0000259" key="1">
    <source>
        <dbReference type="Pfam" id="PF20253"/>
    </source>
</evidence>
<accession>A0A9P9D2Q3</accession>
<dbReference type="Proteomes" id="UP000738349">
    <property type="component" value="Unassembled WGS sequence"/>
</dbReference>